<sequence>MKIRQFTNLPGISTSLRIAAATSLAAGVAASFSAAPAGAVSITSGTLFFADGAINTNVVGGGSIAPVAGNRFSAIFNRVNSATIDTATGSFAAAGLAPGPRYIASSSADYLFNGGNTYTQVGNLVFDIGQQVTANPLVARLTVGNGSIFSTTSVANTTTFAFLSGSATFLTQPDGILSQLGLQPGDFRFTVDNLASNNVANPLPNGSYSLIATTAIPEPFTIIGTIVGGTAAFRMRKKLANSAKN</sequence>
<name>A0A2T1GKN6_9CYAN</name>
<dbReference type="EMBL" id="PVWO01000036">
    <property type="protein sequence ID" value="PSB58416.1"/>
    <property type="molecule type" value="Genomic_DNA"/>
</dbReference>
<dbReference type="RefSeq" id="WP_106300870.1">
    <property type="nucleotide sequence ID" value="NZ_PVWO01000036.1"/>
</dbReference>
<proteinExistence type="predicted"/>
<feature type="signal peptide" evidence="1">
    <location>
        <begin position="1"/>
        <end position="39"/>
    </location>
</feature>
<dbReference type="AlphaFoldDB" id="A0A2T1GKN6"/>
<organism evidence="2 3">
    <name type="scientific">Chamaesiphon polymorphus CCALA 037</name>
    <dbReference type="NCBI Taxonomy" id="2107692"/>
    <lineage>
        <taxon>Bacteria</taxon>
        <taxon>Bacillati</taxon>
        <taxon>Cyanobacteriota</taxon>
        <taxon>Cyanophyceae</taxon>
        <taxon>Gomontiellales</taxon>
        <taxon>Chamaesiphonaceae</taxon>
        <taxon>Chamaesiphon</taxon>
    </lineage>
</organism>
<protein>
    <recommendedName>
        <fullName evidence="4">PEP-CTERM sorting domain-containing protein</fullName>
    </recommendedName>
</protein>
<accession>A0A2T1GKN6</accession>
<keyword evidence="3" id="KW-1185">Reference proteome</keyword>
<dbReference type="Proteomes" id="UP000238937">
    <property type="component" value="Unassembled WGS sequence"/>
</dbReference>
<reference evidence="2 3" key="1">
    <citation type="submission" date="2018-03" db="EMBL/GenBank/DDBJ databases">
        <title>The ancient ancestry and fast evolution of plastids.</title>
        <authorList>
            <person name="Moore K.R."/>
            <person name="Magnabosco C."/>
            <person name="Momper L."/>
            <person name="Gold D.A."/>
            <person name="Bosak T."/>
            <person name="Fournier G.P."/>
        </authorList>
    </citation>
    <scope>NUCLEOTIDE SEQUENCE [LARGE SCALE GENOMIC DNA]</scope>
    <source>
        <strain evidence="2 3">CCALA 037</strain>
    </source>
</reference>
<evidence type="ECO:0000256" key="1">
    <source>
        <dbReference type="SAM" id="SignalP"/>
    </source>
</evidence>
<evidence type="ECO:0000313" key="3">
    <source>
        <dbReference type="Proteomes" id="UP000238937"/>
    </source>
</evidence>
<evidence type="ECO:0000313" key="2">
    <source>
        <dbReference type="EMBL" id="PSB58416.1"/>
    </source>
</evidence>
<keyword evidence="1" id="KW-0732">Signal</keyword>
<gene>
    <name evidence="2" type="ORF">C7B77_04875</name>
</gene>
<feature type="chain" id="PRO_5015399563" description="PEP-CTERM sorting domain-containing protein" evidence="1">
    <location>
        <begin position="40"/>
        <end position="245"/>
    </location>
</feature>
<comment type="caution">
    <text evidence="2">The sequence shown here is derived from an EMBL/GenBank/DDBJ whole genome shotgun (WGS) entry which is preliminary data.</text>
</comment>
<dbReference type="OrthoDB" id="573373at2"/>
<evidence type="ECO:0008006" key="4">
    <source>
        <dbReference type="Google" id="ProtNLM"/>
    </source>
</evidence>